<dbReference type="PANTHER" id="PTHR34293:SF1">
    <property type="entry name" value="HTH-TYPE TRANSCRIPTIONAL REGULATOR TRMBL2"/>
    <property type="match status" value="1"/>
</dbReference>
<feature type="compositionally biased region" description="Gly residues" evidence="1">
    <location>
        <begin position="109"/>
        <end position="121"/>
    </location>
</feature>
<dbReference type="GO" id="GO:0003677">
    <property type="term" value="F:DNA binding"/>
    <property type="evidence" value="ECO:0007669"/>
    <property type="project" value="InterPro"/>
</dbReference>
<dbReference type="SMART" id="SM00421">
    <property type="entry name" value="HTH_LUXR"/>
    <property type="match status" value="1"/>
</dbReference>
<dbReference type="InterPro" id="IPR000792">
    <property type="entry name" value="Tscrpt_reg_LuxR_C"/>
</dbReference>
<dbReference type="EMBL" id="VDLY02000020">
    <property type="protein sequence ID" value="KAB8161342.1"/>
    <property type="molecule type" value="Genomic_DNA"/>
</dbReference>
<accession>A0A5N5ZZI1</accession>
<dbReference type="AlphaFoldDB" id="A0A5N5ZZI1"/>
<sequence length="339" mass="37397">MGVFGISTVEEKVYRHFLRHPESPAESLPGALGIDRGDSERAVARLVQLRLLRPGETSDCLCPADPELAVARLTELRLRDMYQEIQRLTQSRHVLAALRAESATASGDAGVGAGAAAGGGERGVEELDGREELRSRMEDLAFFAREEIVSVEPGVHLMSEQVGQARALEWRALRRGVRRRLVVPPDVLDHPPVAGYLRELVARGGQVRVAAEMSDQVAVYDRRIALMPQDPKNIEHGALLVRGRALVSTLLGLFEKVWDQAGDVAVELRDPGRERGPELSEAELRVLRMMCVVGKDETGARDLGVSVRTYRRHIADVMRRLGASTRAQTALMARERGWL</sequence>
<proteinExistence type="predicted"/>
<gene>
    <name evidence="3" type="ORF">FH607_025785</name>
</gene>
<organism evidence="3 4">
    <name type="scientific">Streptomyces mimosae</name>
    <dbReference type="NCBI Taxonomy" id="2586635"/>
    <lineage>
        <taxon>Bacteria</taxon>
        <taxon>Bacillati</taxon>
        <taxon>Actinomycetota</taxon>
        <taxon>Actinomycetes</taxon>
        <taxon>Kitasatosporales</taxon>
        <taxon>Streptomycetaceae</taxon>
        <taxon>Streptomyces</taxon>
    </lineage>
</organism>
<dbReference type="Gene3D" id="1.10.10.10">
    <property type="entry name" value="Winged helix-like DNA-binding domain superfamily/Winged helix DNA-binding domain"/>
    <property type="match status" value="1"/>
</dbReference>
<protein>
    <recommendedName>
        <fullName evidence="2">HTH luxR-type domain-containing protein</fullName>
    </recommendedName>
</protein>
<dbReference type="InterPro" id="IPR036388">
    <property type="entry name" value="WH-like_DNA-bd_sf"/>
</dbReference>
<evidence type="ECO:0000313" key="3">
    <source>
        <dbReference type="EMBL" id="KAB8161342.1"/>
    </source>
</evidence>
<dbReference type="GO" id="GO:0006355">
    <property type="term" value="P:regulation of DNA-templated transcription"/>
    <property type="evidence" value="ECO:0007669"/>
    <property type="project" value="InterPro"/>
</dbReference>
<keyword evidence="4" id="KW-1185">Reference proteome</keyword>
<evidence type="ECO:0000313" key="4">
    <source>
        <dbReference type="Proteomes" id="UP000314251"/>
    </source>
</evidence>
<feature type="domain" description="HTH luxR-type" evidence="2">
    <location>
        <begin position="276"/>
        <end position="333"/>
    </location>
</feature>
<dbReference type="Proteomes" id="UP000314251">
    <property type="component" value="Unassembled WGS sequence"/>
</dbReference>
<feature type="region of interest" description="Disordered" evidence="1">
    <location>
        <begin position="107"/>
        <end position="127"/>
    </location>
</feature>
<dbReference type="PANTHER" id="PTHR34293">
    <property type="entry name" value="HTH-TYPE TRANSCRIPTIONAL REGULATOR TRMBL2"/>
    <property type="match status" value="1"/>
</dbReference>
<name>A0A5N5ZZI1_9ACTN</name>
<dbReference type="SUPFAM" id="SSF46894">
    <property type="entry name" value="C-terminal effector domain of the bipartite response regulators"/>
    <property type="match status" value="1"/>
</dbReference>
<dbReference type="OrthoDB" id="4266042at2"/>
<evidence type="ECO:0000256" key="1">
    <source>
        <dbReference type="SAM" id="MobiDB-lite"/>
    </source>
</evidence>
<evidence type="ECO:0000259" key="2">
    <source>
        <dbReference type="SMART" id="SM00421"/>
    </source>
</evidence>
<dbReference type="InterPro" id="IPR051797">
    <property type="entry name" value="TrmB-like"/>
</dbReference>
<dbReference type="InterPro" id="IPR016032">
    <property type="entry name" value="Sig_transdc_resp-reg_C-effctor"/>
</dbReference>
<comment type="caution">
    <text evidence="3">The sequence shown here is derived from an EMBL/GenBank/DDBJ whole genome shotgun (WGS) entry which is preliminary data.</text>
</comment>
<reference evidence="3" key="1">
    <citation type="submission" date="2019-10" db="EMBL/GenBank/DDBJ databases">
        <title>Nonomuraea sp. nov., isolated from Phyllanthus amarus.</title>
        <authorList>
            <person name="Klykleung N."/>
            <person name="Tanasupawat S."/>
        </authorList>
    </citation>
    <scope>NUCLEOTIDE SEQUENCE [LARGE SCALE GENOMIC DNA]</scope>
    <source>
        <strain evidence="3">3MP-10</strain>
    </source>
</reference>